<dbReference type="EMBL" id="CAJOBB010025879">
    <property type="protein sequence ID" value="CAF4411720.1"/>
    <property type="molecule type" value="Genomic_DNA"/>
</dbReference>
<evidence type="ECO:0000313" key="2">
    <source>
        <dbReference type="Proteomes" id="UP000663868"/>
    </source>
</evidence>
<organism evidence="1 2">
    <name type="scientific">Adineta steineri</name>
    <dbReference type="NCBI Taxonomy" id="433720"/>
    <lineage>
        <taxon>Eukaryota</taxon>
        <taxon>Metazoa</taxon>
        <taxon>Spiralia</taxon>
        <taxon>Gnathifera</taxon>
        <taxon>Rotifera</taxon>
        <taxon>Eurotatoria</taxon>
        <taxon>Bdelloidea</taxon>
        <taxon>Adinetida</taxon>
        <taxon>Adinetidae</taxon>
        <taxon>Adineta</taxon>
    </lineage>
</organism>
<reference evidence="1" key="1">
    <citation type="submission" date="2021-02" db="EMBL/GenBank/DDBJ databases">
        <authorList>
            <person name="Nowell W R."/>
        </authorList>
    </citation>
    <scope>NUCLEOTIDE SEQUENCE</scope>
</reference>
<evidence type="ECO:0000313" key="1">
    <source>
        <dbReference type="EMBL" id="CAF4411720.1"/>
    </source>
</evidence>
<comment type="caution">
    <text evidence="1">The sequence shown here is derived from an EMBL/GenBank/DDBJ whole genome shotgun (WGS) entry which is preliminary data.</text>
</comment>
<accession>A0A820PUN0</accession>
<proteinExistence type="predicted"/>
<name>A0A820PUN0_9BILA</name>
<gene>
    <name evidence="1" type="ORF">KXQ929_LOCUS51633</name>
</gene>
<dbReference type="AlphaFoldDB" id="A0A820PUN0"/>
<protein>
    <submittedName>
        <fullName evidence="1">Uncharacterized protein</fullName>
    </submittedName>
</protein>
<feature type="non-terminal residue" evidence="1">
    <location>
        <position position="1"/>
    </location>
</feature>
<sequence length="65" mass="7332">SFVLLLGTLVLDMFHDGFPLNSSTLKDRRREIQTRMVFGDTEIKVSALDVTTGKCVRATIDFLNK</sequence>
<dbReference type="Proteomes" id="UP000663868">
    <property type="component" value="Unassembled WGS sequence"/>
</dbReference>